<evidence type="ECO:0000313" key="2">
    <source>
        <dbReference type="EMBL" id="RED34417.1"/>
    </source>
</evidence>
<dbReference type="AlphaFoldDB" id="A0A336JS42"/>
<proteinExistence type="predicted"/>
<dbReference type="Proteomes" id="UP000256343">
    <property type="component" value="Unassembled WGS sequence"/>
</dbReference>
<keyword evidence="5" id="KW-1185">Reference proteome</keyword>
<dbReference type="EMBL" id="QRDT01000010">
    <property type="protein sequence ID" value="RED34417.1"/>
    <property type="molecule type" value="Genomic_DNA"/>
</dbReference>
<protein>
    <submittedName>
        <fullName evidence="3">Uncharacterized protein</fullName>
    </submittedName>
</protein>
<dbReference type="EMBL" id="UFQQ01000010">
    <property type="protein sequence ID" value="SSW91086.1"/>
    <property type="molecule type" value="Genomic_DNA"/>
</dbReference>
<reference evidence="2 5" key="2">
    <citation type="submission" date="2018-07" db="EMBL/GenBank/DDBJ databases">
        <title>Genomic Encyclopedia of Archaeal and Bacterial Type Strains, Phase II (KMG-II): from individual species to whole genera.</title>
        <authorList>
            <person name="Goeker M."/>
        </authorList>
    </citation>
    <scope>NUCLEOTIDE SEQUENCE [LARGE SCALE GENOMIC DNA]</scope>
    <source>
        <strain evidence="2 5">JA575</strain>
    </source>
</reference>
<dbReference type="Proteomes" id="UP000252631">
    <property type="component" value="Unassembled WGS sequence"/>
</dbReference>
<keyword evidence="1" id="KW-0812">Transmembrane</keyword>
<reference evidence="3 4" key="1">
    <citation type="submission" date="2017-08" db="EMBL/GenBank/DDBJ databases">
        <authorList>
            <person name="de Groot N.N."/>
        </authorList>
    </citation>
    <scope>NUCLEOTIDE SEQUENCE [LARGE SCALE GENOMIC DNA]</scope>
    <source>
        <strain evidence="3 4">JA575</strain>
    </source>
</reference>
<organism evidence="3 4">
    <name type="scientific">Rhodopseudomonas pentothenatexigens</name>
    <dbReference type="NCBI Taxonomy" id="999699"/>
    <lineage>
        <taxon>Bacteria</taxon>
        <taxon>Pseudomonadati</taxon>
        <taxon>Pseudomonadota</taxon>
        <taxon>Alphaproteobacteria</taxon>
        <taxon>Hyphomicrobiales</taxon>
        <taxon>Nitrobacteraceae</taxon>
        <taxon>Rhodopseudomonas</taxon>
    </lineage>
</organism>
<accession>A0A336JS42</accession>
<keyword evidence="1" id="KW-1133">Transmembrane helix</keyword>
<evidence type="ECO:0000313" key="4">
    <source>
        <dbReference type="Proteomes" id="UP000252631"/>
    </source>
</evidence>
<evidence type="ECO:0000313" key="5">
    <source>
        <dbReference type="Proteomes" id="UP000256343"/>
    </source>
</evidence>
<name>A0A336JS42_9BRAD</name>
<evidence type="ECO:0000256" key="1">
    <source>
        <dbReference type="SAM" id="Phobius"/>
    </source>
</evidence>
<sequence>MNPLISSSHRRQFLTIAFSGVAILVALLVAKAIT</sequence>
<evidence type="ECO:0000313" key="3">
    <source>
        <dbReference type="EMBL" id="SSW91086.1"/>
    </source>
</evidence>
<keyword evidence="1" id="KW-0472">Membrane</keyword>
<gene>
    <name evidence="2" type="ORF">BJ125_11053</name>
    <name evidence="3" type="ORF">SAMN05892882_11053</name>
</gene>
<feature type="transmembrane region" description="Helical" evidence="1">
    <location>
        <begin position="12"/>
        <end position="33"/>
    </location>
</feature>